<dbReference type="GeneID" id="20320719"/>
<reference evidence="1 2" key="1">
    <citation type="submission" date="2013-11" db="EMBL/GenBank/DDBJ databases">
        <title>Opisthorchis viverrini - life in the bile duct.</title>
        <authorList>
            <person name="Young N.D."/>
            <person name="Nagarajan N."/>
            <person name="Lin S.J."/>
            <person name="Korhonen P.K."/>
            <person name="Jex A.R."/>
            <person name="Hall R.S."/>
            <person name="Safavi-Hemami H."/>
            <person name="Kaewkong W."/>
            <person name="Bertrand D."/>
            <person name="Gao S."/>
            <person name="Seet Q."/>
            <person name="Wongkham S."/>
            <person name="Teh B.T."/>
            <person name="Wongkham C."/>
            <person name="Intapan P.M."/>
            <person name="Maleewong W."/>
            <person name="Yang X."/>
            <person name="Hu M."/>
            <person name="Wang Z."/>
            <person name="Hofmann A."/>
            <person name="Sternberg P.W."/>
            <person name="Tan P."/>
            <person name="Wang J."/>
            <person name="Gasser R.B."/>
        </authorList>
    </citation>
    <scope>NUCLEOTIDE SEQUENCE [LARGE SCALE GENOMIC DNA]</scope>
</reference>
<evidence type="ECO:0000313" key="1">
    <source>
        <dbReference type="EMBL" id="KER26122.1"/>
    </source>
</evidence>
<dbReference type="CTD" id="20320719"/>
<dbReference type="Proteomes" id="UP000054324">
    <property type="component" value="Unassembled WGS sequence"/>
</dbReference>
<accession>A0A074ZK21</accession>
<dbReference type="KEGG" id="ovi:T265_06540"/>
<evidence type="ECO:0000313" key="2">
    <source>
        <dbReference type="Proteomes" id="UP000054324"/>
    </source>
</evidence>
<organism evidence="1 2">
    <name type="scientific">Opisthorchis viverrini</name>
    <name type="common">Southeast Asian liver fluke</name>
    <dbReference type="NCBI Taxonomy" id="6198"/>
    <lineage>
        <taxon>Eukaryota</taxon>
        <taxon>Metazoa</taxon>
        <taxon>Spiralia</taxon>
        <taxon>Lophotrochozoa</taxon>
        <taxon>Platyhelminthes</taxon>
        <taxon>Trematoda</taxon>
        <taxon>Digenea</taxon>
        <taxon>Opisthorchiida</taxon>
        <taxon>Opisthorchiata</taxon>
        <taxon>Opisthorchiidae</taxon>
        <taxon>Opisthorchis</taxon>
    </lineage>
</organism>
<gene>
    <name evidence="1" type="ORF">T265_06540</name>
</gene>
<proteinExistence type="predicted"/>
<name>A0A074ZK21_OPIVI</name>
<protein>
    <submittedName>
        <fullName evidence="1">Uncharacterized protein</fullName>
    </submittedName>
</protein>
<dbReference type="RefSeq" id="XP_009170100.1">
    <property type="nucleotide sequence ID" value="XM_009171836.1"/>
</dbReference>
<dbReference type="AlphaFoldDB" id="A0A074ZK21"/>
<dbReference type="EMBL" id="KL596755">
    <property type="protein sequence ID" value="KER26122.1"/>
    <property type="molecule type" value="Genomic_DNA"/>
</dbReference>
<sequence>MVQLDDVNSQCKNCPMCAHTTHEVAEDSSRAHDRFRPSWDERFSWVPGRCELGGTIETGASPDSLRCSPTKDDCNRALGGGGGGGEDASRVCWHS</sequence>
<keyword evidence="2" id="KW-1185">Reference proteome</keyword>